<keyword evidence="1" id="KW-1133">Transmembrane helix</keyword>
<keyword evidence="1" id="KW-0812">Transmembrane</keyword>
<name>A0AB39SMB6_9ACTN</name>
<evidence type="ECO:0008006" key="3">
    <source>
        <dbReference type="Google" id="ProtNLM"/>
    </source>
</evidence>
<keyword evidence="1" id="KW-0472">Membrane</keyword>
<dbReference type="AlphaFoldDB" id="A0AB39SMB6"/>
<gene>
    <name evidence="2" type="ORF">AB5J50_50220</name>
</gene>
<evidence type="ECO:0000256" key="1">
    <source>
        <dbReference type="SAM" id="Phobius"/>
    </source>
</evidence>
<dbReference type="RefSeq" id="WP_369265170.1">
    <property type="nucleotide sequence ID" value="NZ_CP163440.1"/>
</dbReference>
<reference evidence="2" key="1">
    <citation type="submission" date="2024-07" db="EMBL/GenBank/DDBJ databases">
        <authorList>
            <person name="Yu S.T."/>
        </authorList>
    </citation>
    <scope>NUCLEOTIDE SEQUENCE</scope>
    <source>
        <strain evidence="2">R35</strain>
    </source>
</reference>
<evidence type="ECO:0000313" key="2">
    <source>
        <dbReference type="EMBL" id="XDQ68350.1"/>
    </source>
</evidence>
<accession>A0AB39SMB6</accession>
<proteinExistence type="predicted"/>
<sequence length="162" mass="17425">MTAAFSVGVPDLATQVWNCSTWVLSSFAGAFLVSSFFASLAAPVSVVVTALSLLLVPAESEPLLPAVAMPMMTNRTRMPPQPRPAILPTLRFFGGWGAVSGVLPVLLTQGLPWGWFVTCGCTTREEVALLYRVQILRSIESKRVLPGHRGVRRSARASPGHH</sequence>
<feature type="transmembrane region" description="Helical" evidence="1">
    <location>
        <begin position="85"/>
        <end position="107"/>
    </location>
</feature>
<protein>
    <recommendedName>
        <fullName evidence="3">Major facilitator superfamily (MFS) profile domain-containing protein</fullName>
    </recommendedName>
</protein>
<feature type="transmembrane region" description="Helical" evidence="1">
    <location>
        <begin position="30"/>
        <end position="56"/>
    </location>
</feature>
<dbReference type="EMBL" id="CP163440">
    <property type="protein sequence ID" value="XDQ68350.1"/>
    <property type="molecule type" value="Genomic_DNA"/>
</dbReference>
<organism evidence="2">
    <name type="scientific">Streptomyces sp. R35</name>
    <dbReference type="NCBI Taxonomy" id="3238630"/>
    <lineage>
        <taxon>Bacteria</taxon>
        <taxon>Bacillati</taxon>
        <taxon>Actinomycetota</taxon>
        <taxon>Actinomycetes</taxon>
        <taxon>Kitasatosporales</taxon>
        <taxon>Streptomycetaceae</taxon>
        <taxon>Streptomyces</taxon>
    </lineage>
</organism>